<dbReference type="Pfam" id="PF25967">
    <property type="entry name" value="RND-MFP_C"/>
    <property type="match status" value="1"/>
</dbReference>
<evidence type="ECO:0000313" key="13">
    <source>
        <dbReference type="Proteomes" id="UP000028681"/>
    </source>
</evidence>
<dbReference type="EMBL" id="CP006664">
    <property type="protein sequence ID" value="AIJ10125.1"/>
    <property type="molecule type" value="Genomic_DNA"/>
</dbReference>
<dbReference type="InterPro" id="IPR058627">
    <property type="entry name" value="MdtA-like_C"/>
</dbReference>
<evidence type="ECO:0000256" key="4">
    <source>
        <dbReference type="ARBA" id="ARBA00023065"/>
    </source>
</evidence>
<keyword evidence="6" id="KW-1133">Transmembrane helix</keyword>
<feature type="domain" description="CusB-like three alpha-helical bundle" evidence="8">
    <location>
        <begin position="168"/>
        <end position="217"/>
    </location>
</feature>
<dbReference type="Gene3D" id="6.10.140.730">
    <property type="match status" value="1"/>
</dbReference>
<dbReference type="AlphaFoldDB" id="A0A076LNH9"/>
<dbReference type="Pfam" id="PF25869">
    <property type="entry name" value="3HB_CusB"/>
    <property type="match status" value="1"/>
</dbReference>
<dbReference type="FunFam" id="2.40.420.20:FF:000003">
    <property type="entry name" value="Cation efflux system protein cusB"/>
    <property type="match status" value="1"/>
</dbReference>
<dbReference type="Gene3D" id="2.40.420.20">
    <property type="match status" value="1"/>
</dbReference>
<evidence type="ECO:0000256" key="1">
    <source>
        <dbReference type="ARBA" id="ARBA00009477"/>
    </source>
</evidence>
<accession>A0A076LNH9</accession>
<evidence type="ECO:0000259" key="10">
    <source>
        <dbReference type="Pfam" id="PF25954"/>
    </source>
</evidence>
<dbReference type="Pfam" id="PF25954">
    <property type="entry name" value="Beta-barrel_RND_2"/>
    <property type="match status" value="1"/>
</dbReference>
<reference evidence="12 13" key="1">
    <citation type="journal article" date="2012" name="PLoS ONE">
        <title>Edwardsiella comparative phylogenomics reveal the new intra/inter-species taxonomic relationships, virulence evolution and niche adaptation mechanisms.</title>
        <authorList>
            <person name="Yang M."/>
            <person name="Lv Y."/>
            <person name="Xiao J."/>
            <person name="Wu H."/>
            <person name="Zheng H."/>
            <person name="Liu Q."/>
            <person name="Zhang Y."/>
            <person name="Wang Q."/>
        </authorList>
    </citation>
    <scope>NUCLEOTIDE SEQUENCE [LARGE SCALE GENOMIC DNA]</scope>
    <source>
        <strain evidence="13">080813</strain>
    </source>
</reference>
<evidence type="ECO:0000259" key="9">
    <source>
        <dbReference type="Pfam" id="PF25919"/>
    </source>
</evidence>
<evidence type="ECO:0000256" key="3">
    <source>
        <dbReference type="ARBA" id="ARBA00022729"/>
    </source>
</evidence>
<name>A0A076LNH9_9GAMM</name>
<feature type="domain" description="Multidrug resistance protein MdtA-like C-terminal permuted SH3" evidence="11">
    <location>
        <begin position="336"/>
        <end position="393"/>
    </location>
</feature>
<dbReference type="GO" id="GO:0030288">
    <property type="term" value="C:outer membrane-bounded periplasmic space"/>
    <property type="evidence" value="ECO:0007669"/>
    <property type="project" value="TreeGrafter"/>
</dbReference>
<dbReference type="Gene3D" id="2.40.30.170">
    <property type="match status" value="1"/>
</dbReference>
<dbReference type="NCBIfam" id="TIGR01730">
    <property type="entry name" value="RND_mfp"/>
    <property type="match status" value="1"/>
</dbReference>
<dbReference type="GO" id="GO:0060003">
    <property type="term" value="P:copper ion export"/>
    <property type="evidence" value="ECO:0007669"/>
    <property type="project" value="TreeGrafter"/>
</dbReference>
<feature type="transmembrane region" description="Helical" evidence="6">
    <location>
        <begin position="12"/>
        <end position="34"/>
    </location>
</feature>
<dbReference type="InterPro" id="IPR045800">
    <property type="entry name" value="HMBD"/>
</dbReference>
<keyword evidence="6" id="KW-0812">Transmembrane</keyword>
<feature type="compositionally biased region" description="Basic and acidic residues" evidence="5">
    <location>
        <begin position="430"/>
        <end position="439"/>
    </location>
</feature>
<feature type="domain" description="CusB-like beta-barrel" evidence="10">
    <location>
        <begin position="254"/>
        <end position="331"/>
    </location>
</feature>
<dbReference type="Pfam" id="PF25919">
    <property type="entry name" value="BSH_CusB"/>
    <property type="match status" value="1"/>
</dbReference>
<dbReference type="GO" id="GO:0046914">
    <property type="term" value="F:transition metal ion binding"/>
    <property type="evidence" value="ECO:0007669"/>
    <property type="project" value="TreeGrafter"/>
</dbReference>
<dbReference type="KEGG" id="ete:ETEE_3713"/>
<comment type="similarity">
    <text evidence="1">Belongs to the membrane fusion protein (MFP) (TC 8.A.1) family.</text>
</comment>
<evidence type="ECO:0000256" key="2">
    <source>
        <dbReference type="ARBA" id="ARBA00022448"/>
    </source>
</evidence>
<dbReference type="Pfam" id="PF19335">
    <property type="entry name" value="HMBD"/>
    <property type="match status" value="1"/>
</dbReference>
<proteinExistence type="inferred from homology"/>
<dbReference type="PANTHER" id="PTHR30097">
    <property type="entry name" value="CATION EFFLUX SYSTEM PROTEIN CUSB"/>
    <property type="match status" value="1"/>
</dbReference>
<feature type="compositionally biased region" description="Low complexity" evidence="5">
    <location>
        <begin position="417"/>
        <end position="429"/>
    </location>
</feature>
<feature type="region of interest" description="Disordered" evidence="5">
    <location>
        <begin position="409"/>
        <end position="439"/>
    </location>
</feature>
<dbReference type="NCBIfam" id="NF007303">
    <property type="entry name" value="PRK09783.1"/>
    <property type="match status" value="1"/>
</dbReference>
<keyword evidence="4" id="KW-0406">Ion transport</keyword>
<dbReference type="GO" id="GO:0022857">
    <property type="term" value="F:transmembrane transporter activity"/>
    <property type="evidence" value="ECO:0007669"/>
    <property type="project" value="InterPro"/>
</dbReference>
<dbReference type="SUPFAM" id="SSF111369">
    <property type="entry name" value="HlyD-like secretion proteins"/>
    <property type="match status" value="1"/>
</dbReference>
<dbReference type="GO" id="GO:0016020">
    <property type="term" value="C:membrane"/>
    <property type="evidence" value="ECO:0007669"/>
    <property type="project" value="InterPro"/>
</dbReference>
<evidence type="ECO:0000256" key="5">
    <source>
        <dbReference type="SAM" id="MobiDB-lite"/>
    </source>
</evidence>
<dbReference type="InterPro" id="IPR058791">
    <property type="entry name" value="3HB_CusB"/>
</dbReference>
<dbReference type="InterPro" id="IPR051909">
    <property type="entry name" value="MFP_Cation_Efflux"/>
</dbReference>
<sequence length="439" mass="47201">MGIVMPALNIKYAAALAGGLILGGAITVALYPYLNLTSSAATAPAERRVLFWYDPMKPDVKFDQPGKSPFMDMDLVPKYADEGGAEGQDGGVRIDPAQRQNLGLKTAEVRRGTLRDALTLPATISFNEYQYAIVQARAEGFVEKVYPLTNGDRIARGSPLVDITIPAWVEAQSEYLLLTQPGGGQEAQRQGVLERLRLSGMPEEDIQRLRTARRIQTRFTLRAPIDGVITAFDLRAGMNFSKDKTVAQIQGIDPVWVSAALPEAMAAQLNADSRFELTVPAYPQQRFSVRDWRTLPSADPATRTLQIRLAVANPDGRLKPGMNATLHLETQSRPLLLIPAQAIVDSGAEQHVITVTQDGRFLPKRVAVAQEAQQQAGIAAGLTEGESVVVNGLFLIDSEASISGALARMRQAGGGDAPSSPGAPAPSASHAEHGDARHD</sequence>
<organism evidence="12 13">
    <name type="scientific">Edwardsiella anguillarum ET080813</name>
    <dbReference type="NCBI Taxonomy" id="667120"/>
    <lineage>
        <taxon>Bacteria</taxon>
        <taxon>Pseudomonadati</taxon>
        <taxon>Pseudomonadota</taxon>
        <taxon>Gammaproteobacteria</taxon>
        <taxon>Enterobacterales</taxon>
        <taxon>Hafniaceae</taxon>
        <taxon>Edwardsiella</taxon>
    </lineage>
</organism>
<dbReference type="InterPro" id="IPR058792">
    <property type="entry name" value="Beta-barrel_RND_2"/>
</dbReference>
<keyword evidence="3" id="KW-0732">Signal</keyword>
<evidence type="ECO:0000259" key="7">
    <source>
        <dbReference type="Pfam" id="PF19335"/>
    </source>
</evidence>
<dbReference type="Proteomes" id="UP000028681">
    <property type="component" value="Chromosome"/>
</dbReference>
<keyword evidence="2" id="KW-0813">Transport</keyword>
<dbReference type="InterPro" id="IPR058790">
    <property type="entry name" value="BSH_CusB"/>
</dbReference>
<evidence type="ECO:0000259" key="8">
    <source>
        <dbReference type="Pfam" id="PF25869"/>
    </source>
</evidence>
<dbReference type="GO" id="GO:0015679">
    <property type="term" value="P:plasma membrane copper ion transport"/>
    <property type="evidence" value="ECO:0007669"/>
    <property type="project" value="TreeGrafter"/>
</dbReference>
<keyword evidence="6" id="KW-0472">Membrane</keyword>
<gene>
    <name evidence="12" type="primary">cusB</name>
    <name evidence="12" type="ORF">ETEE_3713</name>
</gene>
<dbReference type="HOGENOM" id="CLU_018816_13_1_6"/>
<feature type="domain" description="CusB-like barrel-sandwich hybrid" evidence="9">
    <location>
        <begin position="132"/>
        <end position="250"/>
    </location>
</feature>
<evidence type="ECO:0000256" key="6">
    <source>
        <dbReference type="SAM" id="Phobius"/>
    </source>
</evidence>
<feature type="domain" description="Heavy metal binding" evidence="7">
    <location>
        <begin position="51"/>
        <end position="78"/>
    </location>
</feature>
<protein>
    <submittedName>
        <fullName evidence="12">Cobalt/zinc/cadmium efflux RND transporter, membrane fusion protein, CzcB family</fullName>
    </submittedName>
</protein>
<evidence type="ECO:0000259" key="11">
    <source>
        <dbReference type="Pfam" id="PF25967"/>
    </source>
</evidence>
<evidence type="ECO:0000313" key="12">
    <source>
        <dbReference type="EMBL" id="AIJ10125.1"/>
    </source>
</evidence>
<dbReference type="PANTHER" id="PTHR30097:SF15">
    <property type="entry name" value="CATION EFFLUX SYSTEM PROTEIN CUSB"/>
    <property type="match status" value="1"/>
</dbReference>
<dbReference type="InterPro" id="IPR006143">
    <property type="entry name" value="RND_pump_MFP"/>
</dbReference>